<evidence type="ECO:0000313" key="2">
    <source>
        <dbReference type="Proteomes" id="UP000830395"/>
    </source>
</evidence>
<feature type="non-terminal residue" evidence="1">
    <location>
        <position position="1"/>
    </location>
</feature>
<dbReference type="EMBL" id="CM040988">
    <property type="protein sequence ID" value="MCJ8740024.1"/>
    <property type="molecule type" value="Genomic_DNA"/>
</dbReference>
<name>A0ACC5YWJ6_9TELE</name>
<accession>A0ACC5YWJ6</accession>
<evidence type="ECO:0000313" key="1">
    <source>
        <dbReference type="EMBL" id="MCJ8740024.1"/>
    </source>
</evidence>
<sequence>HCTTSPPRAPLLPLTLAPCKSRGDLAVCRRAPVFLRSAFLLLSHTVLGEVRCQFSSSTWGRMAQRKVALTLTGLCILIWQVWAKLEVSMEDRVEVFLDDVAEIPCIYNMNGSASSPTIQWFVKSAGSNRLRIYYKDDSSAIEDQGTGFSGRINVSHSQEGMMGNSILTINAVRVSDVRDFICQVNMDGGSGEGRTRLLVFNAPSLPTIEAEPYASVAEPLNKIASCKVSNGYPAPKITWYKERAPLYSAYDVSVQNSLTMNSNGLYSVQSDLYLTVVKEDKDTYFYCEVTYFVPGAEKMIESHQINITVHYPTSEVTVFRDFPDQLVKEGDSVEIRCQGDGNPQPIKSFMHNNDILQADEDRLVLSNVTRLNSGLYECSCLDTATYENITGTLSLTVHYLDPVVITPENPDSLDQGQDLSLTCNALSSLSTRAFWYKDNVLLFEGHVLGLHNASFATTGTYVCEVEVPELPELKRLNTVHISVRGKPMITEGVAMIPLDTENAINVSCRATGHPTPTIHWSLSDEQAQLGRWDTRTESSVLSIISISTSSDITASCRATNDLGTAETSRHIQAIQMIQTTTTPPTTTPTTATPTTTTTTTSNTTGTMVPGTAIPKKIKKGGNGFIIAIIIIFILLLAILGSVLYFMYKKGKIPCGRSGKQDLTKEKASSDDIVVEMKSSKSEEAVLLQGVNGDKKTSSDQVVSPKLLNTC</sequence>
<proteinExistence type="predicted"/>
<dbReference type="Proteomes" id="UP000830395">
    <property type="component" value="Chromosome 14"/>
</dbReference>
<keyword evidence="2" id="KW-1185">Reference proteome</keyword>
<organism evidence="1 2">
    <name type="scientific">Pangasius djambal</name>
    <dbReference type="NCBI Taxonomy" id="1691987"/>
    <lineage>
        <taxon>Eukaryota</taxon>
        <taxon>Metazoa</taxon>
        <taxon>Chordata</taxon>
        <taxon>Craniata</taxon>
        <taxon>Vertebrata</taxon>
        <taxon>Euteleostomi</taxon>
        <taxon>Actinopterygii</taxon>
        <taxon>Neopterygii</taxon>
        <taxon>Teleostei</taxon>
        <taxon>Ostariophysi</taxon>
        <taxon>Siluriformes</taxon>
        <taxon>Pangasiidae</taxon>
        <taxon>Pangasius</taxon>
    </lineage>
</organism>
<protein>
    <submittedName>
        <fullName evidence="1">Uncharacterized protein</fullName>
    </submittedName>
</protein>
<comment type="caution">
    <text evidence="1">The sequence shown here is derived from an EMBL/GenBank/DDBJ whole genome shotgun (WGS) entry which is preliminary data.</text>
</comment>
<gene>
    <name evidence="1" type="ORF">PDJAM_G00053950</name>
</gene>
<reference evidence="1" key="1">
    <citation type="submission" date="2020-02" db="EMBL/GenBank/DDBJ databases">
        <title>Genome sequencing of the panga catfish, Pangasius djambal.</title>
        <authorList>
            <person name="Wen M."/>
            <person name="Zahm M."/>
            <person name="Roques C."/>
            <person name="Cabau C."/>
            <person name="Klopp C."/>
            <person name="Donnadieu C."/>
            <person name="Jouanno E."/>
            <person name="Avarre J.-C."/>
            <person name="Campet M."/>
            <person name="Ha T."/>
            <person name="Dugue R."/>
            <person name="Lampietro C."/>
            <person name="Louis A."/>
            <person name="Herpin A."/>
            <person name="Echchiki A."/>
            <person name="Berthelot C."/>
            <person name="Parey E."/>
            <person name="Roest-Crollius H."/>
            <person name="Braasch I."/>
            <person name="Postlethwait J.H."/>
            <person name="Bobe J."/>
            <person name="Montfort J."/>
            <person name="Bouchez O."/>
            <person name="Begum T."/>
            <person name="Schartl M."/>
            <person name="Gustiano R."/>
            <person name="Guiguen Y."/>
        </authorList>
    </citation>
    <scope>NUCLEOTIDE SEQUENCE</scope>
    <source>
        <strain evidence="1">Pdj_M5554</strain>
    </source>
</reference>